<dbReference type="InterPro" id="IPR036400">
    <property type="entry name" value="Cyt_B5-like_heme/steroid_sf"/>
</dbReference>
<proteinExistence type="predicted"/>
<dbReference type="Gene3D" id="3.10.120.10">
    <property type="entry name" value="Cytochrome b5-like heme/steroid binding domain"/>
    <property type="match status" value="1"/>
</dbReference>
<sequence length="79" mass="9167">MDEDGTDFRLKIDGKWLLITRDFQKRHPGGSVIIHYRDADATQVFHAFHEGSKSAYKQLELLKKRNCIDNMNRFNTNGG</sequence>
<evidence type="ECO:0000313" key="2">
    <source>
        <dbReference type="Proteomes" id="UP000278627"/>
    </source>
</evidence>
<organism evidence="3">
    <name type="scientific">Brugia pahangi</name>
    <name type="common">Filarial nematode worm</name>
    <dbReference type="NCBI Taxonomy" id="6280"/>
    <lineage>
        <taxon>Eukaryota</taxon>
        <taxon>Metazoa</taxon>
        <taxon>Ecdysozoa</taxon>
        <taxon>Nematoda</taxon>
        <taxon>Chromadorea</taxon>
        <taxon>Rhabditida</taxon>
        <taxon>Spirurina</taxon>
        <taxon>Spiruromorpha</taxon>
        <taxon>Filarioidea</taxon>
        <taxon>Onchocercidae</taxon>
        <taxon>Brugia</taxon>
    </lineage>
</organism>
<name>A0A0N4THN9_BRUPA</name>
<dbReference type="WBParaSite" id="BPAG_0000772801-mRNA-1">
    <property type="protein sequence ID" value="BPAG_0000772801-mRNA-1"/>
    <property type="gene ID" value="BPAG_0000772801"/>
</dbReference>
<dbReference type="STRING" id="6280.A0A0N4THN9"/>
<dbReference type="Proteomes" id="UP000278627">
    <property type="component" value="Unassembled WGS sequence"/>
</dbReference>
<dbReference type="AlphaFoldDB" id="A0A0N4THN9"/>
<evidence type="ECO:0000313" key="3">
    <source>
        <dbReference type="WBParaSite" id="BPAG_0000772801-mRNA-1"/>
    </source>
</evidence>
<reference evidence="1 2" key="2">
    <citation type="submission" date="2018-11" db="EMBL/GenBank/DDBJ databases">
        <authorList>
            <consortium name="Pathogen Informatics"/>
        </authorList>
    </citation>
    <scope>NUCLEOTIDE SEQUENCE [LARGE SCALE GENOMIC DNA]</scope>
</reference>
<gene>
    <name evidence="1" type="ORF">BPAG_LOCUS7690</name>
</gene>
<keyword evidence="2" id="KW-1185">Reference proteome</keyword>
<evidence type="ECO:0000313" key="1">
    <source>
        <dbReference type="EMBL" id="VDN88876.1"/>
    </source>
</evidence>
<reference evidence="3" key="1">
    <citation type="submission" date="2017-02" db="UniProtKB">
        <authorList>
            <consortium name="WormBaseParasite"/>
        </authorList>
    </citation>
    <scope>IDENTIFICATION</scope>
</reference>
<dbReference type="SUPFAM" id="SSF55856">
    <property type="entry name" value="Cytochrome b5-like heme/steroid binding domain"/>
    <property type="match status" value="1"/>
</dbReference>
<accession>A0A0N4THN9</accession>
<dbReference type="EMBL" id="UZAD01009182">
    <property type="protein sequence ID" value="VDN88876.1"/>
    <property type="molecule type" value="Genomic_DNA"/>
</dbReference>
<protein>
    <submittedName>
        <fullName evidence="3">Cytochrome b5 heme-binding domain-containing protein</fullName>
    </submittedName>
</protein>